<dbReference type="EMBL" id="CP130319">
    <property type="protein sequence ID" value="WNR46924.1"/>
    <property type="molecule type" value="Genomic_DNA"/>
</dbReference>
<keyword evidence="2" id="KW-0560">Oxidoreductase</keyword>
<dbReference type="NCBIfam" id="NF005559">
    <property type="entry name" value="PRK07231.1"/>
    <property type="match status" value="1"/>
</dbReference>
<keyword evidence="4" id="KW-1185">Reference proteome</keyword>
<dbReference type="SUPFAM" id="SSF51735">
    <property type="entry name" value="NAD(P)-binding Rossmann-fold domains"/>
    <property type="match status" value="1"/>
</dbReference>
<dbReference type="Gene3D" id="3.40.50.720">
    <property type="entry name" value="NAD(P)-binding Rossmann-like Domain"/>
    <property type="match status" value="1"/>
</dbReference>
<dbReference type="PANTHER" id="PTHR42760:SF115">
    <property type="entry name" value="3-OXOACYL-[ACYL-CARRIER-PROTEIN] REDUCTASE FABG"/>
    <property type="match status" value="1"/>
</dbReference>
<proteinExistence type="inferred from homology"/>
<dbReference type="AlphaFoldDB" id="A0AA96RN37"/>
<dbReference type="PRINTS" id="PR00081">
    <property type="entry name" value="GDHRDH"/>
</dbReference>
<reference evidence="3" key="1">
    <citation type="submission" date="2022-02" db="EMBL/GenBank/DDBJ databases">
        <title>Paenibacillus sp. MBLB1832 Whole Genome Shotgun Sequencing.</title>
        <authorList>
            <person name="Hwang C.Y."/>
            <person name="Cho E.-S."/>
            <person name="Seo M.-J."/>
        </authorList>
    </citation>
    <scope>NUCLEOTIDE SEQUENCE</scope>
    <source>
        <strain evidence="3">MBLB1832</strain>
    </source>
</reference>
<comment type="similarity">
    <text evidence="1">Belongs to the short-chain dehydrogenases/reductases (SDR) family.</text>
</comment>
<dbReference type="KEGG" id="proo:MJB10_12825"/>
<organism evidence="3 4">
    <name type="scientific">Paenibacillus roseopurpureus</name>
    <dbReference type="NCBI Taxonomy" id="2918901"/>
    <lineage>
        <taxon>Bacteria</taxon>
        <taxon>Bacillati</taxon>
        <taxon>Bacillota</taxon>
        <taxon>Bacilli</taxon>
        <taxon>Bacillales</taxon>
        <taxon>Paenibacillaceae</taxon>
        <taxon>Paenibacillus</taxon>
    </lineage>
</organism>
<accession>A0AA96RN37</accession>
<dbReference type="GO" id="GO:0008206">
    <property type="term" value="P:bile acid metabolic process"/>
    <property type="evidence" value="ECO:0007669"/>
    <property type="project" value="UniProtKB-ARBA"/>
</dbReference>
<gene>
    <name evidence="3" type="ORF">MJB10_12825</name>
</gene>
<dbReference type="Pfam" id="PF13561">
    <property type="entry name" value="adh_short_C2"/>
    <property type="match status" value="1"/>
</dbReference>
<dbReference type="CDD" id="cd05233">
    <property type="entry name" value="SDR_c"/>
    <property type="match status" value="1"/>
</dbReference>
<dbReference type="RefSeq" id="WP_314805387.1">
    <property type="nucleotide sequence ID" value="NZ_CP130319.1"/>
</dbReference>
<evidence type="ECO:0000313" key="4">
    <source>
        <dbReference type="Proteomes" id="UP001304650"/>
    </source>
</evidence>
<dbReference type="FunFam" id="3.40.50.720:FF:000084">
    <property type="entry name" value="Short-chain dehydrogenase reductase"/>
    <property type="match status" value="1"/>
</dbReference>
<name>A0AA96RN37_9BACL</name>
<dbReference type="GO" id="GO:0016616">
    <property type="term" value="F:oxidoreductase activity, acting on the CH-OH group of donors, NAD or NADP as acceptor"/>
    <property type="evidence" value="ECO:0007669"/>
    <property type="project" value="TreeGrafter"/>
</dbReference>
<dbReference type="Proteomes" id="UP001304650">
    <property type="component" value="Chromosome"/>
</dbReference>
<dbReference type="InterPro" id="IPR036291">
    <property type="entry name" value="NAD(P)-bd_dom_sf"/>
</dbReference>
<protein>
    <submittedName>
        <fullName evidence="3">SDR family oxidoreductase</fullName>
    </submittedName>
</protein>
<evidence type="ECO:0000313" key="3">
    <source>
        <dbReference type="EMBL" id="WNR46924.1"/>
    </source>
</evidence>
<sequence>MGRLQDKVCIITGAGSGMGQTAAHLFAREGAKVALFEVNEQAGLKATLEIQEHGGVAAFFPCNVANEESVQTAVAQVIQHYGKVDVLYNNAGIMPSEDGSVLHTTVDVWDRVMGVNVKGTFLTCKHVIPHMVKQQKGSIINIASFVAFMGCSVPQDAYTASKGAIVSLTRSLAIQFRPQGIRSNAICPGPIETPLLTDWLLKDEEAKRIRLGRQPSGRFGKPEDIVNSAIYLASDESDWTNGAILNIDGGITCNYF</sequence>
<dbReference type="PANTHER" id="PTHR42760">
    <property type="entry name" value="SHORT-CHAIN DEHYDROGENASES/REDUCTASES FAMILY MEMBER"/>
    <property type="match status" value="1"/>
</dbReference>
<dbReference type="PRINTS" id="PR00080">
    <property type="entry name" value="SDRFAMILY"/>
</dbReference>
<dbReference type="InterPro" id="IPR002347">
    <property type="entry name" value="SDR_fam"/>
</dbReference>
<evidence type="ECO:0000256" key="1">
    <source>
        <dbReference type="ARBA" id="ARBA00006484"/>
    </source>
</evidence>
<evidence type="ECO:0000256" key="2">
    <source>
        <dbReference type="ARBA" id="ARBA00023002"/>
    </source>
</evidence>